<dbReference type="Gene3D" id="1.10.630.10">
    <property type="entry name" value="Cytochrome P450"/>
    <property type="match status" value="2"/>
</dbReference>
<keyword evidence="7" id="KW-1185">Reference proteome</keyword>
<dbReference type="InterPro" id="IPR036396">
    <property type="entry name" value="Cyt_P450_sf"/>
</dbReference>
<dbReference type="Proteomes" id="UP001318860">
    <property type="component" value="Unassembled WGS sequence"/>
</dbReference>
<dbReference type="InterPro" id="IPR001128">
    <property type="entry name" value="Cyt_P450"/>
</dbReference>
<organism evidence="6 7">
    <name type="scientific">Rehmannia glutinosa</name>
    <name type="common">Chinese foxglove</name>
    <dbReference type="NCBI Taxonomy" id="99300"/>
    <lineage>
        <taxon>Eukaryota</taxon>
        <taxon>Viridiplantae</taxon>
        <taxon>Streptophyta</taxon>
        <taxon>Embryophyta</taxon>
        <taxon>Tracheophyta</taxon>
        <taxon>Spermatophyta</taxon>
        <taxon>Magnoliopsida</taxon>
        <taxon>eudicotyledons</taxon>
        <taxon>Gunneridae</taxon>
        <taxon>Pentapetalae</taxon>
        <taxon>asterids</taxon>
        <taxon>lamiids</taxon>
        <taxon>Lamiales</taxon>
        <taxon>Orobanchaceae</taxon>
        <taxon>Rehmannieae</taxon>
        <taxon>Rehmannia</taxon>
    </lineage>
</organism>
<evidence type="ECO:0000256" key="4">
    <source>
        <dbReference type="ARBA" id="ARBA00022723"/>
    </source>
</evidence>
<keyword evidence="4" id="KW-0479">Metal-binding</keyword>
<dbReference type="SUPFAM" id="SSF48264">
    <property type="entry name" value="Cytochrome P450"/>
    <property type="match status" value="1"/>
</dbReference>
<evidence type="ECO:0000256" key="1">
    <source>
        <dbReference type="ARBA" id="ARBA00001971"/>
    </source>
</evidence>
<evidence type="ECO:0000313" key="6">
    <source>
        <dbReference type="EMBL" id="KAK6128209.1"/>
    </source>
</evidence>
<comment type="cofactor">
    <cofactor evidence="1">
        <name>heme</name>
        <dbReference type="ChEBI" id="CHEBI:30413"/>
    </cofactor>
</comment>
<dbReference type="PANTHER" id="PTHR47955">
    <property type="entry name" value="CYTOCHROME P450 FAMILY 71 PROTEIN"/>
    <property type="match status" value="1"/>
</dbReference>
<evidence type="ECO:0000256" key="3">
    <source>
        <dbReference type="ARBA" id="ARBA00022617"/>
    </source>
</evidence>
<comment type="similarity">
    <text evidence="2">Belongs to the cytochrome P450 family.</text>
</comment>
<evidence type="ECO:0008006" key="8">
    <source>
        <dbReference type="Google" id="ProtNLM"/>
    </source>
</evidence>
<proteinExistence type="inferred from homology"/>
<accession>A0ABR0V0D5</accession>
<name>A0ABR0V0D5_REHGL</name>
<dbReference type="PANTHER" id="PTHR47955:SF15">
    <property type="entry name" value="CYTOCHROME P450 71A2-LIKE"/>
    <property type="match status" value="1"/>
</dbReference>
<dbReference type="Pfam" id="PF00067">
    <property type="entry name" value="p450"/>
    <property type="match status" value="1"/>
</dbReference>
<comment type="caution">
    <text evidence="6">The sequence shown here is derived from an EMBL/GenBank/DDBJ whole genome shotgun (WGS) entry which is preliminary data.</text>
</comment>
<reference evidence="6 7" key="1">
    <citation type="journal article" date="2021" name="Comput. Struct. Biotechnol. J.">
        <title>De novo genome assembly of the potent medicinal plant Rehmannia glutinosa using nanopore technology.</title>
        <authorList>
            <person name="Ma L."/>
            <person name="Dong C."/>
            <person name="Song C."/>
            <person name="Wang X."/>
            <person name="Zheng X."/>
            <person name="Niu Y."/>
            <person name="Chen S."/>
            <person name="Feng W."/>
        </authorList>
    </citation>
    <scope>NUCLEOTIDE SEQUENCE [LARGE SCALE GENOMIC DNA]</scope>
    <source>
        <strain evidence="6">DH-2019</strain>
    </source>
</reference>
<evidence type="ECO:0000256" key="5">
    <source>
        <dbReference type="ARBA" id="ARBA00023004"/>
    </source>
</evidence>
<evidence type="ECO:0000256" key="2">
    <source>
        <dbReference type="ARBA" id="ARBA00010617"/>
    </source>
</evidence>
<sequence>MDMLGTISIGDFIPWLSWFTRVNGFDKRVDKVAKGLDDFLEGVIKEHMETPNENKNVENFLDILLQFHTKNTSGVLVNRDSIKALIMETLRYHPPMPLLVPRVALADVNIKGYNILAGTLVMINAFTISGTSSWDEPNKFQEIFLNSSIDFKGLDLSLFRSMPEEGDVLELHLLCCYYRICVSKSYAKFNRIARWSTRKIYGHGTKPLELQSIEFFLFL</sequence>
<keyword evidence="3" id="KW-0349">Heme</keyword>
<gene>
    <name evidence="6" type="ORF">DH2020_038049</name>
</gene>
<protein>
    <recommendedName>
        <fullName evidence="8">Cytochrome P450</fullName>
    </recommendedName>
</protein>
<keyword evidence="5" id="KW-0408">Iron</keyword>
<dbReference type="EMBL" id="JABTTQ020001802">
    <property type="protein sequence ID" value="KAK6128209.1"/>
    <property type="molecule type" value="Genomic_DNA"/>
</dbReference>
<evidence type="ECO:0000313" key="7">
    <source>
        <dbReference type="Proteomes" id="UP001318860"/>
    </source>
</evidence>